<organism evidence="1 2">
    <name type="scientific">Meloidogyne enterolobii</name>
    <name type="common">Root-knot nematode worm</name>
    <name type="synonym">Meloidogyne mayaguensis</name>
    <dbReference type="NCBI Taxonomy" id="390850"/>
    <lineage>
        <taxon>Eukaryota</taxon>
        <taxon>Metazoa</taxon>
        <taxon>Ecdysozoa</taxon>
        <taxon>Nematoda</taxon>
        <taxon>Chromadorea</taxon>
        <taxon>Rhabditida</taxon>
        <taxon>Tylenchina</taxon>
        <taxon>Tylenchomorpha</taxon>
        <taxon>Tylenchoidea</taxon>
        <taxon>Meloidogynidae</taxon>
        <taxon>Meloidogyninae</taxon>
        <taxon>Meloidogyne</taxon>
    </lineage>
</organism>
<evidence type="ECO:0000313" key="1">
    <source>
        <dbReference type="EMBL" id="CAD2200891.1"/>
    </source>
</evidence>
<accession>A0A6V7XNM7</accession>
<dbReference type="AlphaFoldDB" id="A0A6V7XNM7"/>
<sequence>MGIDKPVPLDITRRYESLNLWRGFLEKGGSVSSVRDFQCGLFSGRIGE</sequence>
<dbReference type="Proteomes" id="UP000580250">
    <property type="component" value="Unassembled WGS sequence"/>
</dbReference>
<proteinExistence type="predicted"/>
<dbReference type="EMBL" id="CAJEWN010001918">
    <property type="protein sequence ID" value="CAD2200891.1"/>
    <property type="molecule type" value="Genomic_DNA"/>
</dbReference>
<reference evidence="1 2" key="1">
    <citation type="submission" date="2020-08" db="EMBL/GenBank/DDBJ databases">
        <authorList>
            <person name="Koutsovoulos G."/>
            <person name="Danchin GJ E."/>
        </authorList>
    </citation>
    <scope>NUCLEOTIDE SEQUENCE [LARGE SCALE GENOMIC DNA]</scope>
</reference>
<evidence type="ECO:0000313" key="2">
    <source>
        <dbReference type="Proteomes" id="UP000580250"/>
    </source>
</evidence>
<protein>
    <submittedName>
        <fullName evidence="1">Uncharacterized protein</fullName>
    </submittedName>
</protein>
<gene>
    <name evidence="1" type="ORF">MENT_LOCUS54389</name>
</gene>
<name>A0A6V7XNM7_MELEN</name>
<comment type="caution">
    <text evidence="1">The sequence shown here is derived from an EMBL/GenBank/DDBJ whole genome shotgun (WGS) entry which is preliminary data.</text>
</comment>